<evidence type="ECO:0000313" key="11">
    <source>
        <dbReference type="EMBL" id="KAJ8039242.1"/>
    </source>
</evidence>
<keyword evidence="4" id="KW-0732">Signal</keyword>
<evidence type="ECO:0000256" key="2">
    <source>
        <dbReference type="ARBA" id="ARBA00005743"/>
    </source>
</evidence>
<dbReference type="SUPFAM" id="SSF100895">
    <property type="entry name" value="Kazal-type serine protease inhibitors"/>
    <property type="match status" value="1"/>
</dbReference>
<evidence type="ECO:0000313" key="12">
    <source>
        <dbReference type="Proteomes" id="UP001152320"/>
    </source>
</evidence>
<keyword evidence="7" id="KW-0325">Glycoprotein</keyword>
<comment type="caution">
    <text evidence="11">The sequence shown here is derived from an EMBL/GenBank/DDBJ whole genome shotgun (WGS) entry which is preliminary data.</text>
</comment>
<dbReference type="InterPro" id="IPR001134">
    <property type="entry name" value="Netrin_domain"/>
</dbReference>
<evidence type="ECO:0000259" key="10">
    <source>
        <dbReference type="PROSITE" id="PS51465"/>
    </source>
</evidence>
<keyword evidence="12" id="KW-1185">Reference proteome</keyword>
<organism evidence="11 12">
    <name type="scientific">Holothuria leucospilota</name>
    <name type="common">Black long sea cucumber</name>
    <name type="synonym">Mertensiothuria leucospilota</name>
    <dbReference type="NCBI Taxonomy" id="206669"/>
    <lineage>
        <taxon>Eukaryota</taxon>
        <taxon>Metazoa</taxon>
        <taxon>Echinodermata</taxon>
        <taxon>Eleutherozoa</taxon>
        <taxon>Echinozoa</taxon>
        <taxon>Holothuroidea</taxon>
        <taxon>Aspidochirotacea</taxon>
        <taxon>Aspidochirotida</taxon>
        <taxon>Holothuriidae</taxon>
        <taxon>Holothuria</taxon>
    </lineage>
</organism>
<dbReference type="GO" id="GO:0048019">
    <property type="term" value="F:receptor antagonist activity"/>
    <property type="evidence" value="ECO:0007669"/>
    <property type="project" value="TreeGrafter"/>
</dbReference>
<keyword evidence="5" id="KW-0677">Repeat</keyword>
<dbReference type="CDD" id="cd00104">
    <property type="entry name" value="KAZAL_FS"/>
    <property type="match status" value="1"/>
</dbReference>
<dbReference type="CDD" id="cd22593">
    <property type="entry name" value="Kunitz_conkunitzin"/>
    <property type="match status" value="1"/>
</dbReference>
<feature type="domain" description="Kazal-like" evidence="10">
    <location>
        <begin position="44"/>
        <end position="98"/>
    </location>
</feature>
<accession>A0A9Q1C5Y6</accession>
<dbReference type="Proteomes" id="UP001152320">
    <property type="component" value="Chromosome 7"/>
</dbReference>
<dbReference type="SMART" id="SM00057">
    <property type="entry name" value="FIMAC"/>
    <property type="match status" value="1"/>
</dbReference>
<dbReference type="InterPro" id="IPR003884">
    <property type="entry name" value="FacI_MAC"/>
</dbReference>
<reference evidence="11" key="1">
    <citation type="submission" date="2021-10" db="EMBL/GenBank/DDBJ databases">
        <title>Tropical sea cucumber genome reveals ecological adaptation and Cuvierian tubules defense mechanism.</title>
        <authorList>
            <person name="Chen T."/>
        </authorList>
    </citation>
    <scope>NUCLEOTIDE SEQUENCE</scope>
    <source>
        <strain evidence="11">Nanhai2018</strain>
        <tissue evidence="11">Muscle</tissue>
    </source>
</reference>
<dbReference type="PROSITE" id="PS50279">
    <property type="entry name" value="BPTI_KUNITZ_2"/>
    <property type="match status" value="1"/>
</dbReference>
<dbReference type="PRINTS" id="PR00759">
    <property type="entry name" value="BASICPTASE"/>
</dbReference>
<dbReference type="Pfam" id="PF00014">
    <property type="entry name" value="Kunitz_BPTI"/>
    <property type="match status" value="1"/>
</dbReference>
<dbReference type="InterPro" id="IPR002223">
    <property type="entry name" value="Kunitz_BPTI"/>
</dbReference>
<evidence type="ECO:0000256" key="6">
    <source>
        <dbReference type="ARBA" id="ARBA00023157"/>
    </source>
</evidence>
<feature type="domain" description="NTR" evidence="8">
    <location>
        <begin position="212"/>
        <end position="337"/>
    </location>
</feature>
<dbReference type="Pfam" id="PF07648">
    <property type="entry name" value="Kazal_2"/>
    <property type="match status" value="1"/>
</dbReference>
<dbReference type="Gene3D" id="4.10.410.10">
    <property type="entry name" value="Pancreatic trypsin inhibitor Kunitz domain"/>
    <property type="match status" value="1"/>
</dbReference>
<evidence type="ECO:0000256" key="4">
    <source>
        <dbReference type="ARBA" id="ARBA00022729"/>
    </source>
</evidence>
<dbReference type="EMBL" id="JAIZAY010000007">
    <property type="protein sequence ID" value="KAJ8039242.1"/>
    <property type="molecule type" value="Genomic_DNA"/>
</dbReference>
<keyword evidence="3" id="KW-0964">Secreted</keyword>
<dbReference type="InterPro" id="IPR036880">
    <property type="entry name" value="Kunitz_BPTI_sf"/>
</dbReference>
<dbReference type="GO" id="GO:0004867">
    <property type="term" value="F:serine-type endopeptidase inhibitor activity"/>
    <property type="evidence" value="ECO:0007669"/>
    <property type="project" value="InterPro"/>
</dbReference>
<evidence type="ECO:0000256" key="7">
    <source>
        <dbReference type="ARBA" id="ARBA00023180"/>
    </source>
</evidence>
<comment type="similarity">
    <text evidence="2">Belongs to the WFIKKN family.</text>
</comment>
<comment type="subcellular location">
    <subcellularLocation>
        <location evidence="1">Secreted</location>
    </subcellularLocation>
</comment>
<proteinExistence type="inferred from homology"/>
<name>A0A9Q1C5Y6_HOLLE</name>
<dbReference type="InterPro" id="IPR002350">
    <property type="entry name" value="Kazal_dom"/>
</dbReference>
<dbReference type="OrthoDB" id="4473401at2759"/>
<dbReference type="Gene3D" id="3.30.60.30">
    <property type="match status" value="1"/>
</dbReference>
<dbReference type="InterPro" id="IPR036058">
    <property type="entry name" value="Kazal_dom_sf"/>
</dbReference>
<dbReference type="AlphaFoldDB" id="A0A9Q1C5Y6"/>
<dbReference type="GO" id="GO:0007179">
    <property type="term" value="P:transforming growth factor beta receptor signaling pathway"/>
    <property type="evidence" value="ECO:0007669"/>
    <property type="project" value="TreeGrafter"/>
</dbReference>
<evidence type="ECO:0000259" key="8">
    <source>
        <dbReference type="PROSITE" id="PS50189"/>
    </source>
</evidence>
<dbReference type="PROSITE" id="PS51465">
    <property type="entry name" value="KAZAL_2"/>
    <property type="match status" value="1"/>
</dbReference>
<dbReference type="SMART" id="SM00131">
    <property type="entry name" value="KU"/>
    <property type="match status" value="1"/>
</dbReference>
<keyword evidence="6" id="KW-1015">Disulfide bond</keyword>
<gene>
    <name evidence="11" type="ORF">HOLleu_16895</name>
</gene>
<dbReference type="PANTHER" id="PTHR45938:SF12">
    <property type="entry name" value="BOOPHILIN-G2"/>
    <property type="match status" value="1"/>
</dbReference>
<evidence type="ECO:0000256" key="5">
    <source>
        <dbReference type="ARBA" id="ARBA00022737"/>
    </source>
</evidence>
<dbReference type="PANTHER" id="PTHR45938">
    <property type="entry name" value="ACP24A4-RELATED"/>
    <property type="match status" value="1"/>
</dbReference>
<evidence type="ECO:0000256" key="1">
    <source>
        <dbReference type="ARBA" id="ARBA00004613"/>
    </source>
</evidence>
<protein>
    <submittedName>
        <fullName evidence="11">Protein AMBP</fullName>
    </submittedName>
</protein>
<dbReference type="PROSITE" id="PS00280">
    <property type="entry name" value="BPTI_KUNITZ_1"/>
    <property type="match status" value="1"/>
</dbReference>
<dbReference type="PROSITE" id="PS50189">
    <property type="entry name" value="NTR"/>
    <property type="match status" value="1"/>
</dbReference>
<feature type="domain" description="BPTI/Kunitz inhibitor" evidence="9">
    <location>
        <begin position="162"/>
        <end position="212"/>
    </location>
</feature>
<dbReference type="SMART" id="SM00280">
    <property type="entry name" value="KAZAL"/>
    <property type="match status" value="1"/>
</dbReference>
<dbReference type="GO" id="GO:0050431">
    <property type="term" value="F:transforming growth factor beta binding"/>
    <property type="evidence" value="ECO:0007669"/>
    <property type="project" value="TreeGrafter"/>
</dbReference>
<dbReference type="SUPFAM" id="SSF57362">
    <property type="entry name" value="BPTI-like"/>
    <property type="match status" value="1"/>
</dbReference>
<sequence length="359" mass="40253">MEPLRCLEGGSWSRSIPTCTHLCDLTACPFAKKCEIMNSVATCICRVLSDCEDSSLSVSSRVCGSNGKTYLSYCHLEVESCQNENQNIVFVHDGTCVIGTGCSTVPIDKYTAMEENIDVEFGKYFVNNRSCVLTPYNYGVPMGTGFVDKSECDRECIHENFCLLPRDAGICNNHLQRWAYDAVRRVCVQFDYSGCGGNQNNFITKYHCAQTCPDRCPACERKMSLSESCCAQKTILLVKITRLNRFPTRTIFTMTVLNGTVPVAWESLRVNDLDDTYSVMSTTLLYRDDPCICPRLMALDTTFLIIVDTDNPQLEENTFAEPWTAKLQSEFLATKACSGYISMLEFDNGQYDFCPPVPN</sequence>
<evidence type="ECO:0000259" key="9">
    <source>
        <dbReference type="PROSITE" id="PS50279"/>
    </source>
</evidence>
<dbReference type="InterPro" id="IPR020901">
    <property type="entry name" value="Prtase_inh_Kunz-CS"/>
</dbReference>
<dbReference type="GO" id="GO:0005615">
    <property type="term" value="C:extracellular space"/>
    <property type="evidence" value="ECO:0007669"/>
    <property type="project" value="TreeGrafter"/>
</dbReference>
<evidence type="ECO:0000256" key="3">
    <source>
        <dbReference type="ARBA" id="ARBA00022525"/>
    </source>
</evidence>